<accession>A0ABS4G4T8</accession>
<protein>
    <submittedName>
        <fullName evidence="5">Glucose-1-phosphate adenylyltransferase</fullName>
        <ecNumber evidence="5">2.7.7.27</ecNumber>
    </submittedName>
</protein>
<keyword evidence="2" id="KW-0320">Glycogen biosynthesis</keyword>
<organism evidence="5 6">
    <name type="scientific">Youngiibacter multivorans</name>
    <dbReference type="NCBI Taxonomy" id="937251"/>
    <lineage>
        <taxon>Bacteria</taxon>
        <taxon>Bacillati</taxon>
        <taxon>Bacillota</taxon>
        <taxon>Clostridia</taxon>
        <taxon>Eubacteriales</taxon>
        <taxon>Clostridiaceae</taxon>
        <taxon>Youngiibacter</taxon>
    </lineage>
</organism>
<dbReference type="InterPro" id="IPR011832">
    <property type="entry name" value="GlgDAde_trans"/>
</dbReference>
<dbReference type="PANTHER" id="PTHR43523:SF6">
    <property type="entry name" value="GLYCOGEN BIOSYNTHESIS PROTEIN GLGD"/>
    <property type="match status" value="1"/>
</dbReference>
<comment type="similarity">
    <text evidence="1">Belongs to the bacterial/plant glucose-1-phosphate adenylyltransferase family.</text>
</comment>
<gene>
    <name evidence="5" type="ORF">J2Z34_002059</name>
</gene>
<keyword evidence="5" id="KW-0548">Nucleotidyltransferase</keyword>
<feature type="domain" description="Glucose-1-phosphate adenylyltransferase/Bifunctional protein GlmU-like C-terminal hexapeptide" evidence="4">
    <location>
        <begin position="295"/>
        <end position="367"/>
    </location>
</feature>
<evidence type="ECO:0000313" key="5">
    <source>
        <dbReference type="EMBL" id="MBP1919570.1"/>
    </source>
</evidence>
<reference evidence="5 6" key="1">
    <citation type="submission" date="2021-03" db="EMBL/GenBank/DDBJ databases">
        <title>Genomic Encyclopedia of Type Strains, Phase IV (KMG-IV): sequencing the most valuable type-strain genomes for metagenomic binning, comparative biology and taxonomic classification.</title>
        <authorList>
            <person name="Goeker M."/>
        </authorList>
    </citation>
    <scope>NUCLEOTIDE SEQUENCE [LARGE SCALE GENOMIC DNA]</scope>
    <source>
        <strain evidence="5 6">DSM 6139</strain>
    </source>
</reference>
<dbReference type="InterPro" id="IPR029044">
    <property type="entry name" value="Nucleotide-diphossugar_trans"/>
</dbReference>
<evidence type="ECO:0000259" key="3">
    <source>
        <dbReference type="Pfam" id="PF00483"/>
    </source>
</evidence>
<feature type="domain" description="Nucleotidyl transferase" evidence="3">
    <location>
        <begin position="22"/>
        <end position="158"/>
    </location>
</feature>
<evidence type="ECO:0000256" key="1">
    <source>
        <dbReference type="ARBA" id="ARBA00010443"/>
    </source>
</evidence>
<dbReference type="Proteomes" id="UP001519271">
    <property type="component" value="Unassembled WGS sequence"/>
</dbReference>
<dbReference type="InterPro" id="IPR011004">
    <property type="entry name" value="Trimer_LpxA-like_sf"/>
</dbReference>
<dbReference type="InterPro" id="IPR011831">
    <property type="entry name" value="ADP-Glc_PPase"/>
</dbReference>
<dbReference type="GO" id="GO:0008878">
    <property type="term" value="F:glucose-1-phosphate adenylyltransferase activity"/>
    <property type="evidence" value="ECO:0007669"/>
    <property type="project" value="UniProtKB-EC"/>
</dbReference>
<dbReference type="Gene3D" id="2.160.10.10">
    <property type="entry name" value="Hexapeptide repeat proteins"/>
    <property type="match status" value="1"/>
</dbReference>
<evidence type="ECO:0000259" key="4">
    <source>
        <dbReference type="Pfam" id="PF24894"/>
    </source>
</evidence>
<dbReference type="PANTHER" id="PTHR43523">
    <property type="entry name" value="GLUCOSE-1-PHOSPHATE ADENYLYLTRANSFERASE-RELATED"/>
    <property type="match status" value="1"/>
</dbReference>
<dbReference type="InterPro" id="IPR005835">
    <property type="entry name" value="NTP_transferase_dom"/>
</dbReference>
<dbReference type="Pfam" id="PF24894">
    <property type="entry name" value="Hexapep_GlmU"/>
    <property type="match status" value="1"/>
</dbReference>
<keyword evidence="6" id="KW-1185">Reference proteome</keyword>
<dbReference type="EMBL" id="JAGGKC010000016">
    <property type="protein sequence ID" value="MBP1919570.1"/>
    <property type="molecule type" value="Genomic_DNA"/>
</dbReference>
<comment type="caution">
    <text evidence="5">The sequence shown here is derived from an EMBL/GenBank/DDBJ whole genome shotgun (WGS) entry which is preliminary data.</text>
</comment>
<sequence length="379" mass="43170">MYRNKLIGLINLSESDYYIKQLTYNRPIASIPFLGRYRIIDFALSNLMNAGVDTVGIFLNDKYRSLMDHIKSGAEWDLDRKNGGIFYFSPYSNAETMTQLRGDIHNYFSNLDFLTEAHGEYVIITGSNMVCNIDYQDVLKQHLETKADVTVVYREVSQSNVHFDRCYTVTLNEYENVVAVGKNIKRKEVTDKDRKKISMEMYLVKKELLVDLITDAVATGENVYLTDVLHFASAKYKVKGYRFNGLVRCINSTENYYKASIDMLNENNIVDLFFQDRVILTKVKDEVPSYYHPDSVVENSLIANGCKIEGTVRNSVLFRRVNVAKGAVVENSIIMQNGDIRENSSLNCVITDKQVIITEGTELKGDPKNPVVVDKGTIL</sequence>
<dbReference type="CDD" id="cd04651">
    <property type="entry name" value="LbH_G1P_AT_C"/>
    <property type="match status" value="1"/>
</dbReference>
<keyword evidence="5" id="KW-0808">Transferase</keyword>
<dbReference type="SUPFAM" id="SSF53448">
    <property type="entry name" value="Nucleotide-diphospho-sugar transferases"/>
    <property type="match status" value="1"/>
</dbReference>
<name>A0ABS4G4T8_9CLOT</name>
<evidence type="ECO:0000256" key="2">
    <source>
        <dbReference type="ARBA" id="ARBA00023056"/>
    </source>
</evidence>
<dbReference type="Pfam" id="PF00483">
    <property type="entry name" value="NTP_transferase"/>
    <property type="match status" value="1"/>
</dbReference>
<dbReference type="RefSeq" id="WP_209459765.1">
    <property type="nucleotide sequence ID" value="NZ_JAGGKC010000016.1"/>
</dbReference>
<dbReference type="EC" id="2.7.7.27" evidence="5"/>
<dbReference type="SUPFAM" id="SSF51161">
    <property type="entry name" value="Trimeric LpxA-like enzymes"/>
    <property type="match status" value="1"/>
</dbReference>
<evidence type="ECO:0000313" key="6">
    <source>
        <dbReference type="Proteomes" id="UP001519271"/>
    </source>
</evidence>
<dbReference type="CDD" id="cd02508">
    <property type="entry name" value="ADP_Glucose_PP"/>
    <property type="match status" value="1"/>
</dbReference>
<proteinExistence type="inferred from homology"/>
<dbReference type="NCBIfam" id="TIGR02092">
    <property type="entry name" value="glgD"/>
    <property type="match status" value="1"/>
</dbReference>
<dbReference type="Gene3D" id="3.90.550.10">
    <property type="entry name" value="Spore Coat Polysaccharide Biosynthesis Protein SpsA, Chain A"/>
    <property type="match status" value="1"/>
</dbReference>
<dbReference type="InterPro" id="IPR056818">
    <property type="entry name" value="GlmU/GlgC-like_hexapep"/>
</dbReference>